<proteinExistence type="predicted"/>
<dbReference type="EMBL" id="CP001629">
    <property type="protein sequence ID" value="ACU91222.1"/>
    <property type="molecule type" value="Genomic_DNA"/>
</dbReference>
<evidence type="ECO:0000313" key="1">
    <source>
        <dbReference type="EMBL" id="ACU91222.1"/>
    </source>
</evidence>
<accession>C7LXI6</accession>
<organism evidence="1 2">
    <name type="scientific">Desulfomicrobium baculatum (strain DSM 4028 / VKM B-1378 / X)</name>
    <name type="common">Desulfovibrio baculatus</name>
    <dbReference type="NCBI Taxonomy" id="525897"/>
    <lineage>
        <taxon>Bacteria</taxon>
        <taxon>Pseudomonadati</taxon>
        <taxon>Thermodesulfobacteriota</taxon>
        <taxon>Desulfovibrionia</taxon>
        <taxon>Desulfovibrionales</taxon>
        <taxon>Desulfomicrobiaceae</taxon>
        <taxon>Desulfomicrobium</taxon>
    </lineage>
</organism>
<sequence length="88" mass="10326">MHMSSDVPLNRRFFFRKSVASFLDCVCSGCNSKDEYSLLNDEKNKMSVLWSDFTPEMITFEAKRFGVDPEDKEEIFKRIQQEMLDAKS</sequence>
<dbReference type="AlphaFoldDB" id="C7LXI6"/>
<dbReference type="Proteomes" id="UP000002216">
    <property type="component" value="Chromosome"/>
</dbReference>
<evidence type="ECO:0000313" key="2">
    <source>
        <dbReference type="Proteomes" id="UP000002216"/>
    </source>
</evidence>
<gene>
    <name evidence="1" type="ordered locus">Dbac_3147</name>
</gene>
<name>C7LXI6_DESBD</name>
<protein>
    <submittedName>
        <fullName evidence="1">Uncharacterized protein</fullName>
    </submittedName>
</protein>
<dbReference type="KEGG" id="dba:Dbac_3147"/>
<reference evidence="1 2" key="1">
    <citation type="journal article" date="2009" name="Stand. Genomic Sci.">
        <title>Complete genome sequence of Desulfomicrobium baculatum type strain (X).</title>
        <authorList>
            <person name="Copeland A."/>
            <person name="Spring S."/>
            <person name="Goker M."/>
            <person name="Schneider S."/>
            <person name="Lapidus A."/>
            <person name="Del Rio T.G."/>
            <person name="Tice H."/>
            <person name="Cheng J.F."/>
            <person name="Chen F."/>
            <person name="Nolan M."/>
            <person name="Bruce D."/>
            <person name="Goodwin L."/>
            <person name="Pitluck S."/>
            <person name="Ivanova N."/>
            <person name="Mavrommatis K."/>
            <person name="Ovchinnikova G."/>
            <person name="Pati A."/>
            <person name="Chen A."/>
            <person name="Palaniappan K."/>
            <person name="Land M."/>
            <person name="Hauser L."/>
            <person name="Chang Y.J."/>
            <person name="Jeffries C.C."/>
            <person name="Meincke L."/>
            <person name="Sims D."/>
            <person name="Brettin T."/>
            <person name="Detter J.C."/>
            <person name="Han C."/>
            <person name="Chain P."/>
            <person name="Bristow J."/>
            <person name="Eisen J.A."/>
            <person name="Markowitz V."/>
            <person name="Hugenholtz P."/>
            <person name="Kyrpides N.C."/>
            <person name="Klenk H.P."/>
            <person name="Lucas S."/>
        </authorList>
    </citation>
    <scope>NUCLEOTIDE SEQUENCE [LARGE SCALE GENOMIC DNA]</scope>
    <source>
        <strain evidence="2">DSM 4028 / VKM B-1378 / X</strain>
    </source>
</reference>
<keyword evidence="2" id="KW-1185">Reference proteome</keyword>
<dbReference type="STRING" id="525897.Dbac_3147"/>
<dbReference type="HOGENOM" id="CLU_2464015_0_0_7"/>